<evidence type="ECO:0000256" key="1">
    <source>
        <dbReference type="ARBA" id="ARBA00002356"/>
    </source>
</evidence>
<evidence type="ECO:0000256" key="7">
    <source>
        <dbReference type="ARBA" id="ARBA00049157"/>
    </source>
</evidence>
<comment type="subunit">
    <text evidence="3 9">Homodimer.</text>
</comment>
<comment type="function">
    <text evidence="1 9">Catalyzes the decarboxylation of orotidine 5'-monophosphate (OMP) to uridine 5'-monophosphate (UMP).</text>
</comment>
<keyword evidence="15" id="KW-1185">Reference proteome</keyword>
<dbReference type="SMART" id="SM00934">
    <property type="entry name" value="OMPdecase"/>
    <property type="match status" value="1"/>
</dbReference>
<evidence type="ECO:0000256" key="6">
    <source>
        <dbReference type="ARBA" id="ARBA00023239"/>
    </source>
</evidence>
<dbReference type="InterPro" id="IPR018089">
    <property type="entry name" value="OMPdecase_AS"/>
</dbReference>
<dbReference type="PROSITE" id="PS00156">
    <property type="entry name" value="OMPDECASE"/>
    <property type="match status" value="1"/>
</dbReference>
<dbReference type="EMBL" id="BASE01000048">
    <property type="protein sequence ID" value="GAM14218.1"/>
    <property type="molecule type" value="Genomic_DNA"/>
</dbReference>
<dbReference type="GO" id="GO:0004590">
    <property type="term" value="F:orotidine-5'-phosphate decarboxylase activity"/>
    <property type="evidence" value="ECO:0007669"/>
    <property type="project" value="UniProtKB-UniRule"/>
</dbReference>
<keyword evidence="6 9" id="KW-0456">Lyase</keyword>
<dbReference type="GO" id="GO:0005829">
    <property type="term" value="C:cytosol"/>
    <property type="evidence" value="ECO:0007669"/>
    <property type="project" value="TreeGrafter"/>
</dbReference>
<evidence type="ECO:0000256" key="12">
    <source>
        <dbReference type="RuleBase" id="RU000512"/>
    </source>
</evidence>
<keyword evidence="4 9" id="KW-0210">Decarboxylase</keyword>
<feature type="binding site" evidence="9 11">
    <location>
        <position position="213"/>
    </location>
    <ligand>
        <name>substrate</name>
    </ligand>
</feature>
<dbReference type="RefSeq" id="WP_041965997.1">
    <property type="nucleotide sequence ID" value="NZ_BASE01000048.1"/>
</dbReference>
<dbReference type="OrthoDB" id="9806203at2"/>
<evidence type="ECO:0000256" key="10">
    <source>
        <dbReference type="PIRSR" id="PIRSR614732-1"/>
    </source>
</evidence>
<sequence length="238" mass="26046">MKDSLIIALDFPGKSQVMEFLKPFEQEQLFVKVGMELFYAEGPSIIEELKKQNHKIFLDLKLHDIPNTVKSTMKLLAGLECDLVNVHAAGGSEMMSAALEGLESGTAPGQKRPYCIAVTQLTSTSECQVKQEQQIVVGLQESVLNYAKLAQNSGLDGVVCSPHEAGLIHDRFGTDFITVTPGIRPAESALEDQKRTATPEFARKQGISAIVVGRPITRAANPLESYLAIKSEWKGVYQ</sequence>
<evidence type="ECO:0000256" key="8">
    <source>
        <dbReference type="ARBA" id="ARBA00061012"/>
    </source>
</evidence>
<feature type="binding site" evidence="9 11">
    <location>
        <position position="32"/>
    </location>
    <ligand>
        <name>substrate</name>
    </ligand>
</feature>
<dbReference type="InterPro" id="IPR001754">
    <property type="entry name" value="OMPdeCOase_dom"/>
</dbReference>
<protein>
    <recommendedName>
        <fullName evidence="9">Orotidine 5'-phosphate decarboxylase</fullName>
        <ecNumber evidence="9">4.1.1.23</ecNumber>
    </recommendedName>
    <alternativeName>
        <fullName evidence="9">OMP decarboxylase</fullName>
        <shortName evidence="9">OMPDCase</shortName>
        <shortName evidence="9">OMPdecase</shortName>
    </alternativeName>
</protein>
<dbReference type="InterPro" id="IPR013785">
    <property type="entry name" value="Aldolase_TIM"/>
</dbReference>
<feature type="active site" description="For OMPdecase activity" evidence="10">
    <location>
        <position position="59"/>
    </location>
</feature>
<dbReference type="InterPro" id="IPR011060">
    <property type="entry name" value="RibuloseP-bd_barrel"/>
</dbReference>
<feature type="active site" description="For OMPdecase activity" evidence="10">
    <location>
        <position position="61"/>
    </location>
</feature>
<dbReference type="STRING" id="1321606.SAMD00020551_2366"/>
<evidence type="ECO:0000256" key="3">
    <source>
        <dbReference type="ARBA" id="ARBA00011738"/>
    </source>
</evidence>
<dbReference type="PANTHER" id="PTHR32119:SF2">
    <property type="entry name" value="OROTIDINE 5'-PHOSPHATE DECARBOXYLASE"/>
    <property type="match status" value="1"/>
</dbReference>
<feature type="binding site" evidence="9 11">
    <location>
        <position position="214"/>
    </location>
    <ligand>
        <name>substrate</name>
    </ligand>
</feature>
<dbReference type="InterPro" id="IPR047596">
    <property type="entry name" value="OMPdecase_bac"/>
</dbReference>
<dbReference type="Gene3D" id="3.20.20.70">
    <property type="entry name" value="Aldolase class I"/>
    <property type="match status" value="1"/>
</dbReference>
<dbReference type="NCBIfam" id="NF001273">
    <property type="entry name" value="PRK00230.1"/>
    <property type="match status" value="1"/>
</dbReference>
<comment type="caution">
    <text evidence="14">The sequence shown here is derived from an EMBL/GenBank/DDBJ whole genome shotgun (WGS) entry which is preliminary data.</text>
</comment>
<feature type="domain" description="Orotidine 5'-phosphate decarboxylase" evidence="13">
    <location>
        <begin position="4"/>
        <end position="229"/>
    </location>
</feature>
<dbReference type="Proteomes" id="UP000031014">
    <property type="component" value="Unassembled WGS sequence"/>
</dbReference>
<dbReference type="EC" id="4.1.1.23" evidence="9"/>
<dbReference type="PANTHER" id="PTHR32119">
    <property type="entry name" value="OROTIDINE 5'-PHOSPHATE DECARBOXYLASE"/>
    <property type="match status" value="1"/>
</dbReference>
<evidence type="ECO:0000256" key="4">
    <source>
        <dbReference type="ARBA" id="ARBA00022793"/>
    </source>
</evidence>
<evidence type="ECO:0000256" key="2">
    <source>
        <dbReference type="ARBA" id="ARBA00004861"/>
    </source>
</evidence>
<feature type="binding site" evidence="9 11">
    <location>
        <position position="122"/>
    </location>
    <ligand>
        <name>substrate</name>
    </ligand>
</feature>
<dbReference type="HAMAP" id="MF_01200_B">
    <property type="entry name" value="OMPdecase_type1_B"/>
    <property type="match status" value="1"/>
</dbReference>
<feature type="active site" description="Proton donor" evidence="9">
    <location>
        <position position="61"/>
    </location>
</feature>
<gene>
    <name evidence="9" type="primary">pyrF</name>
    <name evidence="14" type="ORF">SAMD00020551_2366</name>
</gene>
<dbReference type="FunFam" id="3.20.20.70:FF:000015">
    <property type="entry name" value="Orotidine 5'-phosphate decarboxylase"/>
    <property type="match status" value="1"/>
</dbReference>
<dbReference type="AlphaFoldDB" id="A0A0A8X2P7"/>
<feature type="binding site" evidence="9">
    <location>
        <begin position="59"/>
        <end position="68"/>
    </location>
    <ligand>
        <name>substrate</name>
    </ligand>
</feature>
<dbReference type="UniPathway" id="UPA00070">
    <property type="reaction ID" value="UER00120"/>
</dbReference>
<evidence type="ECO:0000259" key="13">
    <source>
        <dbReference type="SMART" id="SM00934"/>
    </source>
</evidence>
<accession>A0A0A8X2P7</accession>
<feature type="binding site" evidence="9 11">
    <location>
        <position position="184"/>
    </location>
    <ligand>
        <name>substrate</name>
    </ligand>
</feature>
<evidence type="ECO:0000256" key="9">
    <source>
        <dbReference type="HAMAP-Rule" id="MF_01200"/>
    </source>
</evidence>
<feature type="active site" description="For OMPdecase activity" evidence="10">
    <location>
        <position position="64"/>
    </location>
</feature>
<dbReference type="NCBIfam" id="TIGR01740">
    <property type="entry name" value="pyrF"/>
    <property type="match status" value="1"/>
</dbReference>
<organism evidence="14 15">
    <name type="scientific">Mesobacillus selenatarsenatis (strain DSM 18680 / JCM 14380 / FERM P-15431 / SF-1)</name>
    <dbReference type="NCBI Taxonomy" id="1321606"/>
    <lineage>
        <taxon>Bacteria</taxon>
        <taxon>Bacillati</taxon>
        <taxon>Bacillota</taxon>
        <taxon>Bacilli</taxon>
        <taxon>Bacillales</taxon>
        <taxon>Bacillaceae</taxon>
        <taxon>Mesobacillus</taxon>
    </lineage>
</organism>
<name>A0A0A8X2P7_MESS1</name>
<dbReference type="GO" id="GO:0006207">
    <property type="term" value="P:'de novo' pyrimidine nucleobase biosynthetic process"/>
    <property type="evidence" value="ECO:0007669"/>
    <property type="project" value="InterPro"/>
</dbReference>
<dbReference type="InterPro" id="IPR014732">
    <property type="entry name" value="OMPdecase"/>
</dbReference>
<dbReference type="CDD" id="cd04725">
    <property type="entry name" value="OMP_decarboxylase_like"/>
    <property type="match status" value="1"/>
</dbReference>
<proteinExistence type="inferred from homology"/>
<evidence type="ECO:0000256" key="5">
    <source>
        <dbReference type="ARBA" id="ARBA00022975"/>
    </source>
</evidence>
<feature type="binding site" evidence="9 11">
    <location>
        <position position="10"/>
    </location>
    <ligand>
        <name>substrate</name>
    </ligand>
</feature>
<dbReference type="GO" id="GO:0044205">
    <property type="term" value="P:'de novo' UMP biosynthetic process"/>
    <property type="evidence" value="ECO:0007669"/>
    <property type="project" value="UniProtKB-UniRule"/>
</dbReference>
<keyword evidence="5 9" id="KW-0665">Pyrimidine biosynthesis</keyword>
<evidence type="ECO:0000313" key="15">
    <source>
        <dbReference type="Proteomes" id="UP000031014"/>
    </source>
</evidence>
<evidence type="ECO:0000313" key="14">
    <source>
        <dbReference type="EMBL" id="GAM14218.1"/>
    </source>
</evidence>
<evidence type="ECO:0000256" key="11">
    <source>
        <dbReference type="PIRSR" id="PIRSR614732-2"/>
    </source>
</evidence>
<dbReference type="Pfam" id="PF00215">
    <property type="entry name" value="OMPdecase"/>
    <property type="match status" value="1"/>
</dbReference>
<comment type="catalytic activity">
    <reaction evidence="7 9 12">
        <text>orotidine 5'-phosphate + H(+) = UMP + CO2</text>
        <dbReference type="Rhea" id="RHEA:11596"/>
        <dbReference type="ChEBI" id="CHEBI:15378"/>
        <dbReference type="ChEBI" id="CHEBI:16526"/>
        <dbReference type="ChEBI" id="CHEBI:57538"/>
        <dbReference type="ChEBI" id="CHEBI:57865"/>
        <dbReference type="EC" id="4.1.1.23"/>
    </reaction>
</comment>
<dbReference type="SUPFAM" id="SSF51366">
    <property type="entry name" value="Ribulose-phoshate binding barrel"/>
    <property type="match status" value="1"/>
</dbReference>
<feature type="binding site" evidence="9 11">
    <location>
        <position position="193"/>
    </location>
    <ligand>
        <name>substrate</name>
    </ligand>
</feature>
<reference evidence="14 15" key="1">
    <citation type="submission" date="2013-06" db="EMBL/GenBank/DDBJ databases">
        <title>Whole genome shotgun sequence of Bacillus selenatarsenatis SF-1.</title>
        <authorList>
            <person name="Kuroda M."/>
            <person name="Sei K."/>
            <person name="Yamashita M."/>
            <person name="Ike M."/>
        </authorList>
    </citation>
    <scope>NUCLEOTIDE SEQUENCE [LARGE SCALE GENOMIC DNA]</scope>
    <source>
        <strain evidence="14 15">SF-1</strain>
    </source>
</reference>
<comment type="similarity">
    <text evidence="8 9">Belongs to the OMP decarboxylase family. Type 1 subfamily.</text>
</comment>
<comment type="pathway">
    <text evidence="2 9 12">Pyrimidine metabolism; UMP biosynthesis via de novo pathway; UMP from orotate: step 2/2.</text>
</comment>